<evidence type="ECO:0000256" key="7">
    <source>
        <dbReference type="SAM" id="Phobius"/>
    </source>
</evidence>
<evidence type="ECO:0000256" key="3">
    <source>
        <dbReference type="ARBA" id="ARBA00022692"/>
    </source>
</evidence>
<proteinExistence type="inferred from homology"/>
<dbReference type="Proteomes" id="UP001283341">
    <property type="component" value="Unassembled WGS sequence"/>
</dbReference>
<feature type="transmembrane region" description="Helical" evidence="7">
    <location>
        <begin position="452"/>
        <end position="470"/>
    </location>
</feature>
<keyword evidence="10" id="KW-1185">Reference proteome</keyword>
<evidence type="ECO:0000313" key="10">
    <source>
        <dbReference type="Proteomes" id="UP001283341"/>
    </source>
</evidence>
<feature type="region of interest" description="Disordered" evidence="6">
    <location>
        <begin position="503"/>
        <end position="532"/>
    </location>
</feature>
<dbReference type="InterPro" id="IPR005828">
    <property type="entry name" value="MFS_sugar_transport-like"/>
</dbReference>
<dbReference type="PROSITE" id="PS50850">
    <property type="entry name" value="MFS"/>
    <property type="match status" value="1"/>
</dbReference>
<dbReference type="Pfam" id="PF00083">
    <property type="entry name" value="Sugar_tr"/>
    <property type="match status" value="1"/>
</dbReference>
<dbReference type="SUPFAM" id="SSF103473">
    <property type="entry name" value="MFS general substrate transporter"/>
    <property type="match status" value="1"/>
</dbReference>
<keyword evidence="3 7" id="KW-0812">Transmembrane</keyword>
<evidence type="ECO:0000256" key="4">
    <source>
        <dbReference type="ARBA" id="ARBA00022989"/>
    </source>
</evidence>
<dbReference type="FunFam" id="1.20.1250.20:FF:000078">
    <property type="entry name" value="MFS maltose transporter, putative"/>
    <property type="match status" value="1"/>
</dbReference>
<reference evidence="9" key="1">
    <citation type="journal article" date="2023" name="Mol. Phylogenet. Evol.">
        <title>Genome-scale phylogeny and comparative genomics of the fungal order Sordariales.</title>
        <authorList>
            <person name="Hensen N."/>
            <person name="Bonometti L."/>
            <person name="Westerberg I."/>
            <person name="Brannstrom I.O."/>
            <person name="Guillou S."/>
            <person name="Cros-Aarteil S."/>
            <person name="Calhoun S."/>
            <person name="Haridas S."/>
            <person name="Kuo A."/>
            <person name="Mondo S."/>
            <person name="Pangilinan J."/>
            <person name="Riley R."/>
            <person name="LaButti K."/>
            <person name="Andreopoulos B."/>
            <person name="Lipzen A."/>
            <person name="Chen C."/>
            <person name="Yan M."/>
            <person name="Daum C."/>
            <person name="Ng V."/>
            <person name="Clum A."/>
            <person name="Steindorff A."/>
            <person name="Ohm R.A."/>
            <person name="Martin F."/>
            <person name="Silar P."/>
            <person name="Natvig D.O."/>
            <person name="Lalanne C."/>
            <person name="Gautier V."/>
            <person name="Ament-Velasquez S.L."/>
            <person name="Kruys A."/>
            <person name="Hutchinson M.I."/>
            <person name="Powell A.J."/>
            <person name="Barry K."/>
            <person name="Miller A.N."/>
            <person name="Grigoriev I.V."/>
            <person name="Debuchy R."/>
            <person name="Gladieux P."/>
            <person name="Hiltunen Thoren M."/>
            <person name="Johannesson H."/>
        </authorList>
    </citation>
    <scope>NUCLEOTIDE SEQUENCE</scope>
    <source>
        <strain evidence="9">CBS 118394</strain>
    </source>
</reference>
<accession>A0AAE0HTJ0</accession>
<dbReference type="InterPro" id="IPR020846">
    <property type="entry name" value="MFS_dom"/>
</dbReference>
<comment type="similarity">
    <text evidence="2">Belongs to the major facilitator superfamily. Sugar transporter (TC 2.A.1.1) family.</text>
</comment>
<gene>
    <name evidence="9" type="ORF">B0H66DRAFT_607717</name>
</gene>
<feature type="transmembrane region" description="Helical" evidence="7">
    <location>
        <begin position="73"/>
        <end position="95"/>
    </location>
</feature>
<name>A0AAE0HTJ0_9PEZI</name>
<dbReference type="GO" id="GO:0016020">
    <property type="term" value="C:membrane"/>
    <property type="evidence" value="ECO:0007669"/>
    <property type="project" value="UniProtKB-SubCell"/>
</dbReference>
<comment type="caution">
    <text evidence="9">The sequence shown here is derived from an EMBL/GenBank/DDBJ whole genome shotgun (WGS) entry which is preliminary data.</text>
</comment>
<organism evidence="9 10">
    <name type="scientific">Apodospora peruviana</name>
    <dbReference type="NCBI Taxonomy" id="516989"/>
    <lineage>
        <taxon>Eukaryota</taxon>
        <taxon>Fungi</taxon>
        <taxon>Dikarya</taxon>
        <taxon>Ascomycota</taxon>
        <taxon>Pezizomycotina</taxon>
        <taxon>Sordariomycetes</taxon>
        <taxon>Sordariomycetidae</taxon>
        <taxon>Sordariales</taxon>
        <taxon>Lasiosphaeriaceae</taxon>
        <taxon>Apodospora</taxon>
    </lineage>
</organism>
<feature type="compositionally biased region" description="Basic and acidic residues" evidence="6">
    <location>
        <begin position="519"/>
        <end position="532"/>
    </location>
</feature>
<feature type="transmembrane region" description="Helical" evidence="7">
    <location>
        <begin position="415"/>
        <end position="440"/>
    </location>
</feature>
<comment type="subcellular location">
    <subcellularLocation>
        <location evidence="1">Membrane</location>
        <topology evidence="1">Multi-pass membrane protein</topology>
    </subcellularLocation>
</comment>
<evidence type="ECO:0000259" key="8">
    <source>
        <dbReference type="PROSITE" id="PS50850"/>
    </source>
</evidence>
<feature type="transmembrane region" description="Helical" evidence="7">
    <location>
        <begin position="346"/>
        <end position="364"/>
    </location>
</feature>
<feature type="transmembrane region" description="Helical" evidence="7">
    <location>
        <begin position="189"/>
        <end position="211"/>
    </location>
</feature>
<reference evidence="9" key="2">
    <citation type="submission" date="2023-06" db="EMBL/GenBank/DDBJ databases">
        <authorList>
            <consortium name="Lawrence Berkeley National Laboratory"/>
            <person name="Haridas S."/>
            <person name="Hensen N."/>
            <person name="Bonometti L."/>
            <person name="Westerberg I."/>
            <person name="Brannstrom I.O."/>
            <person name="Guillou S."/>
            <person name="Cros-Aarteil S."/>
            <person name="Calhoun S."/>
            <person name="Kuo A."/>
            <person name="Mondo S."/>
            <person name="Pangilinan J."/>
            <person name="Riley R."/>
            <person name="Labutti K."/>
            <person name="Andreopoulos B."/>
            <person name="Lipzen A."/>
            <person name="Chen C."/>
            <person name="Yanf M."/>
            <person name="Daum C."/>
            <person name="Ng V."/>
            <person name="Clum A."/>
            <person name="Steindorff A."/>
            <person name="Ohm R."/>
            <person name="Martin F."/>
            <person name="Silar P."/>
            <person name="Natvig D."/>
            <person name="Lalanne C."/>
            <person name="Gautier V."/>
            <person name="Ament-Velasquez S.L."/>
            <person name="Kruys A."/>
            <person name="Hutchinson M.I."/>
            <person name="Powell A.J."/>
            <person name="Barry K."/>
            <person name="Miller A.N."/>
            <person name="Grigoriev I.V."/>
            <person name="Debuchy R."/>
            <person name="Gladieux P."/>
            <person name="Thoren M.H."/>
            <person name="Johannesson H."/>
        </authorList>
    </citation>
    <scope>NUCLEOTIDE SEQUENCE</scope>
    <source>
        <strain evidence="9">CBS 118394</strain>
    </source>
</reference>
<evidence type="ECO:0000256" key="6">
    <source>
        <dbReference type="SAM" id="MobiDB-lite"/>
    </source>
</evidence>
<keyword evidence="4 7" id="KW-1133">Transmembrane helix</keyword>
<feature type="transmembrane region" description="Helical" evidence="7">
    <location>
        <begin position="319"/>
        <end position="339"/>
    </location>
</feature>
<feature type="transmembrane region" description="Helical" evidence="7">
    <location>
        <begin position="281"/>
        <end position="307"/>
    </location>
</feature>
<dbReference type="Gene3D" id="1.20.1250.20">
    <property type="entry name" value="MFS general substrate transporter like domains"/>
    <property type="match status" value="1"/>
</dbReference>
<dbReference type="InterPro" id="IPR036259">
    <property type="entry name" value="MFS_trans_sf"/>
</dbReference>
<evidence type="ECO:0000256" key="1">
    <source>
        <dbReference type="ARBA" id="ARBA00004141"/>
    </source>
</evidence>
<dbReference type="InterPro" id="IPR050360">
    <property type="entry name" value="MFS_Sugar_Transporters"/>
</dbReference>
<sequence length="532" mass="58044">MGAHQEHDRKFGLKAHWRCLAAMTLISLSTFQYGLDFGVISGLQAMVPFLEVFGYPDPTSPVGWNISPTRQQLISSLMTVGAFIGSVGAGPTALFLGRKTSLWTGCLLSIVATVMMQVTTSIGVLYAARLIIGLANGVFTTHSQLWIFECSPARYRGLAISAFQIWTTIGTLVGTIINNSLSSRMDKSAYVIPLGIIYIVPGVVAIGLFFIPESPRWLLSSSSKSDDAKAATALTWLRPKGWDTTSELTQIKTALEHERQLHSALNVLDLVTNPVDRRRTLLSLGAVLCQASSGSMFIIAFGTYFFLNAGIGNPFEDSVIMIAVGVFAILINSAIITRFGYRRRMLITGMILCGLCQLISAVVWQTRSSAAAAAAAAASTAVVALAVVYMFFYTLCISSYAWLAGGEFPSQRLRSYTFGLATGVGFLGAWLITFTAPYFINPAELNWGPKYGYIWFGSCFLTAIWLFLWIPETKGRTLEEINEMFHARVPARKFADYKCAGTANASGPTSDDDTTVIKVNEETDRSVEEKIR</sequence>
<dbReference type="AlphaFoldDB" id="A0AAE0HTJ0"/>
<evidence type="ECO:0000256" key="5">
    <source>
        <dbReference type="ARBA" id="ARBA00023136"/>
    </source>
</evidence>
<protein>
    <submittedName>
        <fullName evidence="9">Maltose permease</fullName>
    </submittedName>
</protein>
<feature type="transmembrane region" description="Helical" evidence="7">
    <location>
        <begin position="155"/>
        <end position="177"/>
    </location>
</feature>
<dbReference type="PANTHER" id="PTHR48022">
    <property type="entry name" value="PLASTIDIC GLUCOSE TRANSPORTER 4"/>
    <property type="match status" value="1"/>
</dbReference>
<evidence type="ECO:0000256" key="2">
    <source>
        <dbReference type="ARBA" id="ARBA00010992"/>
    </source>
</evidence>
<feature type="transmembrane region" description="Helical" evidence="7">
    <location>
        <begin position="370"/>
        <end position="403"/>
    </location>
</feature>
<evidence type="ECO:0000313" key="9">
    <source>
        <dbReference type="EMBL" id="KAK3312658.1"/>
    </source>
</evidence>
<dbReference type="EMBL" id="JAUEDM010000008">
    <property type="protein sequence ID" value="KAK3312658.1"/>
    <property type="molecule type" value="Genomic_DNA"/>
</dbReference>
<keyword evidence="5 7" id="KW-0472">Membrane</keyword>
<dbReference type="PANTHER" id="PTHR48022:SF10">
    <property type="entry name" value="MAJOR FACILITATOR SUPERFAMILY (MFS) PROFILE DOMAIN-CONTAINING PROTEIN"/>
    <property type="match status" value="1"/>
</dbReference>
<dbReference type="GO" id="GO:0005351">
    <property type="term" value="F:carbohydrate:proton symporter activity"/>
    <property type="evidence" value="ECO:0007669"/>
    <property type="project" value="TreeGrafter"/>
</dbReference>
<feature type="domain" description="Major facilitator superfamily (MFS) profile" evidence="8">
    <location>
        <begin position="22"/>
        <end position="474"/>
    </location>
</feature>